<dbReference type="PANTHER" id="PTHR33154">
    <property type="entry name" value="TRANSCRIPTIONAL REGULATOR, ARSR FAMILY"/>
    <property type="match status" value="1"/>
</dbReference>
<name>A0A0M0BTG6_9ARCH</name>
<dbReference type="InterPro" id="IPR036390">
    <property type="entry name" value="WH_DNA-bd_sf"/>
</dbReference>
<gene>
    <name evidence="5" type="ORF">AC478_02280</name>
</gene>
<dbReference type="AlphaFoldDB" id="A0A0M0BTG6"/>
<keyword evidence="1" id="KW-0805">Transcription regulation</keyword>
<accession>A0A0M0BTG6</accession>
<dbReference type="InterPro" id="IPR001845">
    <property type="entry name" value="HTH_ArsR_DNA-bd_dom"/>
</dbReference>
<dbReference type="InterPro" id="IPR036388">
    <property type="entry name" value="WH-like_DNA-bd_sf"/>
</dbReference>
<evidence type="ECO:0000313" key="5">
    <source>
        <dbReference type="EMBL" id="KON31749.1"/>
    </source>
</evidence>
<comment type="caution">
    <text evidence="5">The sequence shown here is derived from an EMBL/GenBank/DDBJ whole genome shotgun (WGS) entry which is preliminary data.</text>
</comment>
<reference evidence="6" key="1">
    <citation type="submission" date="2015-06" db="EMBL/GenBank/DDBJ databases">
        <title>New insights into the roles of widespread benthic archaea in carbon and nitrogen cycling.</title>
        <authorList>
            <person name="Lazar C.S."/>
            <person name="Baker B.J."/>
            <person name="Seitz K.W."/>
            <person name="Hyde A.S."/>
            <person name="Dick G.J."/>
            <person name="Hinrichs K.-U."/>
            <person name="Teske A.P."/>
        </authorList>
    </citation>
    <scope>NUCLEOTIDE SEQUENCE [LARGE SCALE GENOMIC DNA]</scope>
</reference>
<feature type="non-terminal residue" evidence="5">
    <location>
        <position position="125"/>
    </location>
</feature>
<dbReference type="PANTHER" id="PTHR33154:SF33">
    <property type="entry name" value="TRANSCRIPTIONAL REPRESSOR SDPR"/>
    <property type="match status" value="1"/>
</dbReference>
<evidence type="ECO:0000256" key="3">
    <source>
        <dbReference type="ARBA" id="ARBA00023163"/>
    </source>
</evidence>
<dbReference type="EMBL" id="LFWV01000026">
    <property type="protein sequence ID" value="KON31749.1"/>
    <property type="molecule type" value="Genomic_DNA"/>
</dbReference>
<evidence type="ECO:0000259" key="4">
    <source>
        <dbReference type="SMART" id="SM00418"/>
    </source>
</evidence>
<keyword evidence="2" id="KW-0238">DNA-binding</keyword>
<dbReference type="GO" id="GO:0003700">
    <property type="term" value="F:DNA-binding transcription factor activity"/>
    <property type="evidence" value="ECO:0007669"/>
    <property type="project" value="InterPro"/>
</dbReference>
<keyword evidence="3" id="KW-0804">Transcription</keyword>
<proteinExistence type="predicted"/>
<dbReference type="SUPFAM" id="SSF46785">
    <property type="entry name" value="Winged helix' DNA-binding domain"/>
    <property type="match status" value="1"/>
</dbReference>
<dbReference type="Proteomes" id="UP000054016">
    <property type="component" value="Unassembled WGS sequence"/>
</dbReference>
<dbReference type="Pfam" id="PF12840">
    <property type="entry name" value="HTH_20"/>
    <property type="match status" value="1"/>
</dbReference>
<organism evidence="5 6">
    <name type="scientific">miscellaneous Crenarchaeota group-1 archaeon SG8-32-3</name>
    <dbReference type="NCBI Taxonomy" id="1685125"/>
    <lineage>
        <taxon>Archaea</taxon>
        <taxon>Candidatus Bathyarchaeota</taxon>
        <taxon>MCG-1</taxon>
    </lineage>
</organism>
<dbReference type="SMART" id="SM00418">
    <property type="entry name" value="HTH_ARSR"/>
    <property type="match status" value="1"/>
</dbReference>
<evidence type="ECO:0000256" key="1">
    <source>
        <dbReference type="ARBA" id="ARBA00023015"/>
    </source>
</evidence>
<dbReference type="InterPro" id="IPR051081">
    <property type="entry name" value="HTH_MetalResp_TranReg"/>
</dbReference>
<protein>
    <recommendedName>
        <fullName evidence="4">HTH arsR-type domain-containing protein</fullName>
    </recommendedName>
</protein>
<dbReference type="CDD" id="cd00090">
    <property type="entry name" value="HTH_ARSR"/>
    <property type="match status" value="1"/>
</dbReference>
<evidence type="ECO:0000256" key="2">
    <source>
        <dbReference type="ARBA" id="ARBA00023125"/>
    </source>
</evidence>
<evidence type="ECO:0000313" key="6">
    <source>
        <dbReference type="Proteomes" id="UP000054016"/>
    </source>
</evidence>
<dbReference type="GO" id="GO:0003677">
    <property type="term" value="F:DNA binding"/>
    <property type="evidence" value="ECO:0007669"/>
    <property type="project" value="UniProtKB-KW"/>
</dbReference>
<sequence length="125" mass="14483">MEKKLLLQDDGKKQEVKEISIMQDAQKLKMILGKLSWKILTVLSKREMYPLEIARQLGVHEQKVYYHIRKLAKAGAITVEREEKKKGATAKYYKTISSAFGIEFPKGYQTVQKISLLSLDRKIKK</sequence>
<dbReference type="InterPro" id="IPR011991">
    <property type="entry name" value="ArsR-like_HTH"/>
</dbReference>
<dbReference type="Gene3D" id="1.10.10.10">
    <property type="entry name" value="Winged helix-like DNA-binding domain superfamily/Winged helix DNA-binding domain"/>
    <property type="match status" value="1"/>
</dbReference>
<feature type="domain" description="HTH arsR-type" evidence="4">
    <location>
        <begin position="26"/>
        <end position="113"/>
    </location>
</feature>